<organism evidence="7 8">
    <name type="scientific">Cladonia borealis</name>
    <dbReference type="NCBI Taxonomy" id="184061"/>
    <lineage>
        <taxon>Eukaryota</taxon>
        <taxon>Fungi</taxon>
        <taxon>Dikarya</taxon>
        <taxon>Ascomycota</taxon>
        <taxon>Pezizomycotina</taxon>
        <taxon>Lecanoromycetes</taxon>
        <taxon>OSLEUM clade</taxon>
        <taxon>Lecanoromycetidae</taxon>
        <taxon>Lecanorales</taxon>
        <taxon>Lecanorineae</taxon>
        <taxon>Cladoniaceae</taxon>
        <taxon>Cladonia</taxon>
    </lineage>
</organism>
<keyword evidence="8" id="KW-1185">Reference proteome</keyword>
<feature type="region of interest" description="Disordered" evidence="6">
    <location>
        <begin position="245"/>
        <end position="318"/>
    </location>
</feature>
<feature type="region of interest" description="Disordered" evidence="6">
    <location>
        <begin position="1"/>
        <end position="25"/>
    </location>
</feature>
<dbReference type="PIRSF" id="PIRSF017302">
    <property type="entry name" value="Gltscr2"/>
    <property type="match status" value="1"/>
</dbReference>
<feature type="compositionally biased region" description="Basic residues" evidence="6">
    <location>
        <begin position="14"/>
        <end position="23"/>
    </location>
</feature>
<proteinExistence type="inferred from homology"/>
<gene>
    <name evidence="7" type="ORF">JMJ35_005246</name>
</gene>
<dbReference type="GO" id="GO:0005654">
    <property type="term" value="C:nucleoplasm"/>
    <property type="evidence" value="ECO:0007669"/>
    <property type="project" value="UniProtKB-SubCell"/>
</dbReference>
<evidence type="ECO:0000256" key="5">
    <source>
        <dbReference type="PIRNR" id="PIRNR017302"/>
    </source>
</evidence>
<feature type="region of interest" description="Disordered" evidence="6">
    <location>
        <begin position="78"/>
        <end position="120"/>
    </location>
</feature>
<protein>
    <recommendedName>
        <fullName evidence="2 5">Ribosome biogenesis protein NOP53</fullName>
    </recommendedName>
</protein>
<dbReference type="GO" id="GO:0006364">
    <property type="term" value="P:rRNA processing"/>
    <property type="evidence" value="ECO:0007669"/>
    <property type="project" value="TreeGrafter"/>
</dbReference>
<dbReference type="Proteomes" id="UP001166286">
    <property type="component" value="Unassembled WGS sequence"/>
</dbReference>
<evidence type="ECO:0000256" key="6">
    <source>
        <dbReference type="SAM" id="MobiDB-lite"/>
    </source>
</evidence>
<evidence type="ECO:0000256" key="4">
    <source>
        <dbReference type="ARBA" id="ARBA00023242"/>
    </source>
</evidence>
<reference evidence="7" key="1">
    <citation type="submission" date="2023-03" db="EMBL/GenBank/DDBJ databases">
        <title>Complete genome of Cladonia borealis.</title>
        <authorList>
            <person name="Park H."/>
        </authorList>
    </citation>
    <scope>NUCLEOTIDE SEQUENCE</scope>
    <source>
        <strain evidence="7">ANT050790</strain>
    </source>
</reference>
<dbReference type="Pfam" id="PF07767">
    <property type="entry name" value="Nop53"/>
    <property type="match status" value="1"/>
</dbReference>
<comment type="similarity">
    <text evidence="1 5">Belongs to the NOP53 family.</text>
</comment>
<comment type="subcellular location">
    <subcellularLocation>
        <location evidence="5">Nucleus</location>
        <location evidence="5">Nucleolus</location>
    </subcellularLocation>
    <subcellularLocation>
        <location evidence="5">Nucleus</location>
        <location evidence="5">Nucleoplasm</location>
    </subcellularLocation>
</comment>
<sequence length="433" mass="50077">MEKPTEEPQQYKQPSRKGKKAWRKHVDVSDVQAGLEQARDEVIKGGIIAEKPSTDLFTFDTKGSEVIQRSYNKTHKPLKADQILTQRSAVPAIDSHKRPGITDGIIEPRKKRKTNGVSPREYERLREVAYGSQTIKDVIKTDDAPDYDPWDAKPDEEEQDPKFSYLEKAKPIRAPPTIKEAPISLAAGRGEVPAVPSPKPGTSYNPVFEDWEALLITEGQKEVEAEKKSIYEAALEQERLARIAAAQNEPDYDNGAQTEEESAWEGFESDYEGAEWLKKKRSERKTPAERNKINRRKEAERREKWEKKEREKEKQERRVGEIVKMAKEEAKRRELMTIGGETAEVQEEVDDRVLRRRKFGKDVLPEPPLELVLPDELQDSLRLLKPEGNLLKDRFRNILVRGKMETRKPIQQPKKKRRTYTEKWTFKDMVVPM</sequence>
<dbReference type="InterPro" id="IPR011687">
    <property type="entry name" value="Nop53/GLTSCR2"/>
</dbReference>
<accession>A0AA39QZL4</accession>
<keyword evidence="4 5" id="KW-0539">Nucleus</keyword>
<name>A0AA39QZL4_9LECA</name>
<dbReference type="GO" id="GO:0008097">
    <property type="term" value="F:5S rRNA binding"/>
    <property type="evidence" value="ECO:0007669"/>
    <property type="project" value="TreeGrafter"/>
</dbReference>
<keyword evidence="3 5" id="KW-0690">Ribosome biogenesis</keyword>
<feature type="compositionally biased region" description="Acidic residues" evidence="6">
    <location>
        <begin position="144"/>
        <end position="159"/>
    </location>
</feature>
<dbReference type="AlphaFoldDB" id="A0AA39QZL4"/>
<evidence type="ECO:0000256" key="3">
    <source>
        <dbReference type="ARBA" id="ARBA00022517"/>
    </source>
</evidence>
<dbReference type="PANTHER" id="PTHR14211">
    <property type="entry name" value="GLIOMA SUPPRESSOR CANDIDATE REGION GENE 2"/>
    <property type="match status" value="1"/>
</dbReference>
<dbReference type="EMBL" id="JAFEKC020000011">
    <property type="protein sequence ID" value="KAK0512118.1"/>
    <property type="molecule type" value="Genomic_DNA"/>
</dbReference>
<comment type="caution">
    <text evidence="7">The sequence shown here is derived from an EMBL/GenBank/DDBJ whole genome shotgun (WGS) entry which is preliminary data.</text>
</comment>
<evidence type="ECO:0000313" key="8">
    <source>
        <dbReference type="Proteomes" id="UP001166286"/>
    </source>
</evidence>
<evidence type="ECO:0000256" key="1">
    <source>
        <dbReference type="ARBA" id="ARBA00008838"/>
    </source>
</evidence>
<comment type="function">
    <text evidence="5">May play a role in ribosome biogenesis.</text>
</comment>
<feature type="region of interest" description="Disordered" evidence="6">
    <location>
        <begin position="136"/>
        <end position="171"/>
    </location>
</feature>
<evidence type="ECO:0000313" key="7">
    <source>
        <dbReference type="EMBL" id="KAK0512118.1"/>
    </source>
</evidence>
<feature type="compositionally biased region" description="Basic and acidic residues" evidence="6">
    <location>
        <begin position="284"/>
        <end position="318"/>
    </location>
</feature>
<dbReference type="GO" id="GO:0000027">
    <property type="term" value="P:ribosomal large subunit assembly"/>
    <property type="evidence" value="ECO:0007669"/>
    <property type="project" value="UniProtKB-UniRule"/>
</dbReference>
<dbReference type="GO" id="GO:0005730">
    <property type="term" value="C:nucleolus"/>
    <property type="evidence" value="ECO:0007669"/>
    <property type="project" value="UniProtKB-SubCell"/>
</dbReference>
<evidence type="ECO:0000256" key="2">
    <source>
        <dbReference type="ARBA" id="ARBA00018339"/>
    </source>
</evidence>
<feature type="compositionally biased region" description="Acidic residues" evidence="6">
    <location>
        <begin position="258"/>
        <end position="273"/>
    </location>
</feature>
<dbReference type="PANTHER" id="PTHR14211:SF7">
    <property type="entry name" value="RIBOSOME BIOGENESIS PROTEIN NOP53"/>
    <property type="match status" value="1"/>
</dbReference>